<proteinExistence type="predicted"/>
<keyword evidence="2" id="KW-1185">Reference proteome</keyword>
<protein>
    <submittedName>
        <fullName evidence="1">Uncharacterized protein</fullName>
    </submittedName>
</protein>
<dbReference type="EMBL" id="QYUK01000011">
    <property type="protein sequence ID" value="RJF86953.1"/>
    <property type="molecule type" value="Genomic_DNA"/>
</dbReference>
<gene>
    <name evidence="1" type="ORF">D3874_07920</name>
</gene>
<dbReference type="Proteomes" id="UP000284605">
    <property type="component" value="Unassembled WGS sequence"/>
</dbReference>
<evidence type="ECO:0000313" key="2">
    <source>
        <dbReference type="Proteomes" id="UP000284605"/>
    </source>
</evidence>
<dbReference type="AlphaFoldDB" id="A0A418WA96"/>
<reference evidence="1 2" key="1">
    <citation type="submission" date="2018-09" db="EMBL/GenBank/DDBJ databases">
        <authorList>
            <person name="Zhu H."/>
        </authorList>
    </citation>
    <scope>NUCLEOTIDE SEQUENCE [LARGE SCALE GENOMIC DNA]</scope>
    <source>
        <strain evidence="1 2">K1W22B-8</strain>
    </source>
</reference>
<dbReference type="RefSeq" id="WP_119777598.1">
    <property type="nucleotide sequence ID" value="NZ_QYUK01000011.1"/>
</dbReference>
<comment type="caution">
    <text evidence="1">The sequence shown here is derived from an EMBL/GenBank/DDBJ whole genome shotgun (WGS) entry which is preliminary data.</text>
</comment>
<evidence type="ECO:0000313" key="1">
    <source>
        <dbReference type="EMBL" id="RJF86953.1"/>
    </source>
</evidence>
<accession>A0A418WA96</accession>
<organism evidence="1 2">
    <name type="scientific">Oleomonas cavernae</name>
    <dbReference type="NCBI Taxonomy" id="2320859"/>
    <lineage>
        <taxon>Bacteria</taxon>
        <taxon>Pseudomonadati</taxon>
        <taxon>Pseudomonadota</taxon>
        <taxon>Alphaproteobacteria</taxon>
        <taxon>Acetobacterales</taxon>
        <taxon>Acetobacteraceae</taxon>
        <taxon>Oleomonas</taxon>
    </lineage>
</organism>
<sequence>MPTRNINFTDDELKRDLLHARLKAGIDALACGESTEIDDADLDATLDALAPTSTHRSLPSSRG</sequence>
<name>A0A418WA96_9PROT</name>